<dbReference type="GO" id="GO:0010467">
    <property type="term" value="P:gene expression"/>
    <property type="evidence" value="ECO:0007669"/>
    <property type="project" value="UniProtKB-ARBA"/>
</dbReference>
<evidence type="ECO:0000256" key="13">
    <source>
        <dbReference type="ARBA" id="ARBA00022884"/>
    </source>
</evidence>
<dbReference type="CTD" id="115752"/>
<dbReference type="FunFam" id="2.40.50.690:FF:000004">
    <property type="entry name" value="DIS3-like exonuclease 1 isoform X1"/>
    <property type="match status" value="1"/>
</dbReference>
<evidence type="ECO:0000256" key="8">
    <source>
        <dbReference type="ARBA" id="ARBA00022722"/>
    </source>
</evidence>
<dbReference type="InterPro" id="IPR050180">
    <property type="entry name" value="RNR_Ribonuclease"/>
</dbReference>
<proteinExistence type="inferred from homology"/>
<accession>A0A8C4T5D2</accession>
<dbReference type="RefSeq" id="XP_028679678.1">
    <property type="nucleotide sequence ID" value="XM_028823845.2"/>
</dbReference>
<comment type="cofactor">
    <cofactor evidence="2">
        <name>Mg(2+)</name>
        <dbReference type="ChEBI" id="CHEBI:18420"/>
    </cofactor>
</comment>
<dbReference type="InterPro" id="IPR012340">
    <property type="entry name" value="NA-bd_OB-fold"/>
</dbReference>
<feature type="domain" description="RNB" evidence="15">
    <location>
        <begin position="460"/>
        <end position="812"/>
    </location>
</feature>
<reference evidence="16" key="1">
    <citation type="submission" date="2021-06" db="EMBL/GenBank/DDBJ databases">
        <authorList>
            <consortium name="Wellcome Sanger Institute Data Sharing"/>
        </authorList>
    </citation>
    <scope>NUCLEOTIDE SEQUENCE [LARGE SCALE GENOMIC DNA]</scope>
</reference>
<dbReference type="AlphaFoldDB" id="A0A8C4T5D2"/>
<sequence>MEAMLKTEKILHIRSSRGKTVRVVREHYVRDSVPCYSILCPGSCQNDGKCLSGDVTHYLVPDWKVVQDFQEILEFVDLKGVIFMQTACQAVQHQKGRRQYRRLQGLLKDAHHDCILFSNEFQRESYFPREKGESFEKWQTRCIYYATVWYFHHLNGTVPLVMISEDEETIKEYGSKTQGVFLTSVKDYLDSFWPHLNTAHDLYDSITQSLREKGSESREKEYPEHLPLSVLETGIKSGRYIQGTLNVNKHRAQLEAYVRVQGSTDKNTELNSDILVFGWKPRNRGIHGDVVAVELLPRTEWRGRVIALSENETENGEEPQSQPVPTGRIVGIIQKNWQDYVATFPPKEEIQSQVSNSKKVLVTPWDYRIPKIRISTQQAETLQDQRVIVRIDSWEASSLYPSGHFVRVLGRAGDLETELAAILVENNIQVLPFSEAQMREMPACNPETPWTVDPCEELRRMDLRNTHLVYSIDPKGCEDVDDTLSVRLLNNGNLELGVHIADVTHFVKMNSLTDLEAQARATTYYLADRRFDMLPAVLSADLCSLLGGLDRYAVSVLWELEHSSYKVLHVWYGRTIIRSSYKLFYEAAQALLDGDWTVVEEIPELNSLPKDEREKKLEVLIWSLRSLMDVARHFRALRDQGGALELEGMELNVQLDQQKNIADLVPKQPLEVHETVAECMILANHWVAKKIWESFPHMSLLRQHPPPRKEFFTELIECAQAKGFHIDVSNNKALAKSLDQAVYPSDPVVNKILRFMATRAMSSAMYVSSAVCPQVQCYHYGLALDMYTHFTSPIRRYADILVHRLLIASLTMDKDRLLGGRELHKLAEHLNDRNKAAQRAQKQSVELFQCLYFRDKDPLVDERCVADAVIYSIRENGVLAFVPRYGIKGAVFLKNQEGLVVSVSPDGSCTWMPGTLQRFPDRIRSACATGSTVFSLFEHITVKILTQPSRSHADRIRMEILKNKPHMSQHQFQDGECSQSAKMDFVKEVIQSAAAVQNTDKVTMADPTQRNDDYCQSGPDSLYCLLEHIRELALLDVNGMTKDPSLQPAVHGT</sequence>
<dbReference type="GO" id="GO:0003723">
    <property type="term" value="F:RNA binding"/>
    <property type="evidence" value="ECO:0007669"/>
    <property type="project" value="UniProtKB-KW"/>
</dbReference>
<dbReference type="GO" id="GO:0008859">
    <property type="term" value="F:exoribonuclease II activity"/>
    <property type="evidence" value="ECO:0007669"/>
    <property type="project" value="UniProtKB-EC"/>
</dbReference>
<dbReference type="InterPro" id="IPR041505">
    <property type="entry name" value="Dis3_CSD2"/>
</dbReference>
<dbReference type="GeneTree" id="ENSGT00530000063106"/>
<evidence type="ECO:0000256" key="10">
    <source>
        <dbReference type="ARBA" id="ARBA00022835"/>
    </source>
</evidence>
<dbReference type="Pfam" id="PF17849">
    <property type="entry name" value="OB_Dis3"/>
    <property type="match status" value="1"/>
</dbReference>
<dbReference type="FunFam" id="3.40.50.1010:FF:000021">
    <property type="entry name" value="DIS3-like exonuclease 1 isoform X1"/>
    <property type="match status" value="1"/>
</dbReference>
<reference evidence="16" key="2">
    <citation type="submission" date="2025-08" db="UniProtKB">
        <authorList>
            <consortium name="Ensembl"/>
        </authorList>
    </citation>
    <scope>IDENTIFICATION</scope>
</reference>
<dbReference type="PROSITE" id="PS01175">
    <property type="entry name" value="RIBONUCLEASE_II"/>
    <property type="match status" value="1"/>
</dbReference>
<evidence type="ECO:0000256" key="14">
    <source>
        <dbReference type="RuleBase" id="RU003901"/>
    </source>
</evidence>
<evidence type="ECO:0000256" key="1">
    <source>
        <dbReference type="ARBA" id="ARBA00001849"/>
    </source>
</evidence>
<evidence type="ECO:0000256" key="11">
    <source>
        <dbReference type="ARBA" id="ARBA00022839"/>
    </source>
</evidence>
<protein>
    <recommendedName>
        <fullName evidence="6">DIS3-like exonuclease 1</fullName>
        <ecNumber evidence="5">3.1.13.1</ecNumber>
    </recommendedName>
</protein>
<keyword evidence="9" id="KW-0378">Hydrolase</keyword>
<dbReference type="GeneID" id="114668185"/>
<keyword evidence="17" id="KW-1185">Reference proteome</keyword>
<dbReference type="Proteomes" id="UP000694620">
    <property type="component" value="Chromosome 17"/>
</dbReference>
<gene>
    <name evidence="16" type="primary">DIS3L</name>
    <name evidence="16" type="synonym">dis3l</name>
</gene>
<keyword evidence="7" id="KW-0963">Cytoplasm</keyword>
<dbReference type="Gene3D" id="2.40.50.140">
    <property type="entry name" value="Nucleic acid-binding proteins"/>
    <property type="match status" value="1"/>
</dbReference>
<dbReference type="Gene3D" id="2.40.50.700">
    <property type="match status" value="1"/>
</dbReference>
<dbReference type="SUPFAM" id="SSF50249">
    <property type="entry name" value="Nucleic acid-binding proteins"/>
    <property type="match status" value="3"/>
</dbReference>
<keyword evidence="13" id="KW-0694">RNA-binding</keyword>
<dbReference type="GO" id="GO:0006402">
    <property type="term" value="P:mRNA catabolic process"/>
    <property type="evidence" value="ECO:0007669"/>
    <property type="project" value="TreeGrafter"/>
</dbReference>
<keyword evidence="12" id="KW-0460">Magnesium</keyword>
<evidence type="ECO:0000256" key="6">
    <source>
        <dbReference type="ARBA" id="ARBA00016366"/>
    </source>
</evidence>
<reference evidence="16" key="3">
    <citation type="submission" date="2025-09" db="UniProtKB">
        <authorList>
            <consortium name="Ensembl"/>
        </authorList>
    </citation>
    <scope>IDENTIFICATION</scope>
</reference>
<organism evidence="16 17">
    <name type="scientific">Erpetoichthys calabaricus</name>
    <name type="common">Rope fish</name>
    <name type="synonym">Calamoichthys calabaricus</name>
    <dbReference type="NCBI Taxonomy" id="27687"/>
    <lineage>
        <taxon>Eukaryota</taxon>
        <taxon>Metazoa</taxon>
        <taxon>Chordata</taxon>
        <taxon>Craniata</taxon>
        <taxon>Vertebrata</taxon>
        <taxon>Euteleostomi</taxon>
        <taxon>Actinopterygii</taxon>
        <taxon>Polypteriformes</taxon>
        <taxon>Polypteridae</taxon>
        <taxon>Erpetoichthys</taxon>
    </lineage>
</organism>
<dbReference type="CDD" id="cd09862">
    <property type="entry name" value="PIN_Rrp44-like"/>
    <property type="match status" value="1"/>
</dbReference>
<dbReference type="InterPro" id="IPR001900">
    <property type="entry name" value="RNase_II/R"/>
</dbReference>
<name>A0A8C4T5D2_ERPCA</name>
<dbReference type="GO" id="GO:0000177">
    <property type="term" value="C:cytoplasmic exosome (RNase complex)"/>
    <property type="evidence" value="ECO:0007669"/>
    <property type="project" value="TreeGrafter"/>
</dbReference>
<dbReference type="SMART" id="SM00955">
    <property type="entry name" value="RNB"/>
    <property type="match status" value="1"/>
</dbReference>
<dbReference type="Gene3D" id="3.40.50.1010">
    <property type="entry name" value="5'-nuclease"/>
    <property type="match status" value="1"/>
</dbReference>
<comment type="similarity">
    <text evidence="4 14">Belongs to the RNR ribonuclease family.</text>
</comment>
<dbReference type="OrthoDB" id="372421at2759"/>
<dbReference type="InterPro" id="IPR022966">
    <property type="entry name" value="RNase_II/R_CS"/>
</dbReference>
<comment type="subcellular location">
    <subcellularLocation>
        <location evidence="3">Cytoplasm</location>
    </subcellularLocation>
</comment>
<dbReference type="Pfam" id="PF00773">
    <property type="entry name" value="RNB"/>
    <property type="match status" value="1"/>
</dbReference>
<comment type="catalytic activity">
    <reaction evidence="1">
        <text>Exonucleolytic cleavage in the 3'- to 5'-direction to yield nucleoside 5'-phosphates.</text>
        <dbReference type="EC" id="3.1.13.1"/>
    </reaction>
</comment>
<evidence type="ECO:0000256" key="7">
    <source>
        <dbReference type="ARBA" id="ARBA00022490"/>
    </source>
</evidence>
<evidence type="ECO:0000313" key="17">
    <source>
        <dbReference type="Proteomes" id="UP000694620"/>
    </source>
</evidence>
<dbReference type="EC" id="3.1.13.1" evidence="5"/>
<evidence type="ECO:0000256" key="4">
    <source>
        <dbReference type="ARBA" id="ARBA00005785"/>
    </source>
</evidence>
<dbReference type="Ensembl" id="ENSECRT00000026436.1">
    <property type="protein sequence ID" value="ENSECRP00000025892.1"/>
    <property type="gene ID" value="ENSECRG00000017497.1"/>
</dbReference>
<dbReference type="FunFam" id="2.40.50.700:FF:000004">
    <property type="entry name" value="Exosome complex exonuclease RRP44 homolog A"/>
    <property type="match status" value="1"/>
</dbReference>
<evidence type="ECO:0000256" key="12">
    <source>
        <dbReference type="ARBA" id="ARBA00022842"/>
    </source>
</evidence>
<evidence type="ECO:0000256" key="3">
    <source>
        <dbReference type="ARBA" id="ARBA00004496"/>
    </source>
</evidence>
<dbReference type="Gene3D" id="2.40.50.690">
    <property type="match status" value="1"/>
</dbReference>
<keyword evidence="8" id="KW-0540">Nuclease</keyword>
<evidence type="ECO:0000256" key="2">
    <source>
        <dbReference type="ARBA" id="ARBA00001946"/>
    </source>
</evidence>
<keyword evidence="10" id="KW-0271">Exosome</keyword>
<evidence type="ECO:0000256" key="9">
    <source>
        <dbReference type="ARBA" id="ARBA00022801"/>
    </source>
</evidence>
<keyword evidence="11" id="KW-0269">Exonuclease</keyword>
<dbReference type="GO" id="GO:0019899">
    <property type="term" value="F:enzyme binding"/>
    <property type="evidence" value="ECO:0007669"/>
    <property type="project" value="UniProtKB-ARBA"/>
</dbReference>
<dbReference type="FunFam" id="2.40.50.140:FF:000143">
    <property type="entry name" value="DIS3-like exonuclease 1 isoform X1"/>
    <property type="match status" value="1"/>
</dbReference>
<evidence type="ECO:0000259" key="15">
    <source>
        <dbReference type="SMART" id="SM00955"/>
    </source>
</evidence>
<evidence type="ECO:0000313" key="16">
    <source>
        <dbReference type="Ensembl" id="ENSECRP00000025892.1"/>
    </source>
</evidence>
<dbReference type="PANTHER" id="PTHR23355:SF30">
    <property type="entry name" value="DIS3-LIKE EXONUCLEASE 1"/>
    <property type="match status" value="1"/>
</dbReference>
<dbReference type="PANTHER" id="PTHR23355">
    <property type="entry name" value="RIBONUCLEASE"/>
    <property type="match status" value="1"/>
</dbReference>
<evidence type="ECO:0000256" key="5">
    <source>
        <dbReference type="ARBA" id="ARBA00012163"/>
    </source>
</evidence>
<dbReference type="GO" id="GO:0016075">
    <property type="term" value="P:rRNA catabolic process"/>
    <property type="evidence" value="ECO:0007669"/>
    <property type="project" value="TreeGrafter"/>
</dbReference>